<keyword evidence="4" id="KW-0677">Repeat</keyword>
<feature type="region of interest" description="Disordered" evidence="6">
    <location>
        <begin position="590"/>
        <end position="609"/>
    </location>
</feature>
<proteinExistence type="predicted"/>
<dbReference type="GO" id="GO:0048306">
    <property type="term" value="F:calcium-dependent protein binding"/>
    <property type="evidence" value="ECO:0007669"/>
    <property type="project" value="UniProtKB-ARBA"/>
</dbReference>
<accession>A0A8R1UDQ9</accession>
<dbReference type="GO" id="GO:0005509">
    <property type="term" value="F:calcium ion binding"/>
    <property type="evidence" value="ECO:0007669"/>
    <property type="project" value="InterPro"/>
</dbReference>
<evidence type="ECO:0000256" key="1">
    <source>
        <dbReference type="ARBA" id="ARBA00004496"/>
    </source>
</evidence>
<feature type="region of interest" description="Disordered" evidence="6">
    <location>
        <begin position="171"/>
        <end position="192"/>
    </location>
</feature>
<name>A0A2A6BBA1_PRIPA</name>
<comment type="subcellular location">
    <subcellularLocation>
        <location evidence="1">Cytoplasm</location>
    </subcellularLocation>
</comment>
<evidence type="ECO:0000256" key="6">
    <source>
        <dbReference type="SAM" id="MobiDB-lite"/>
    </source>
</evidence>
<keyword evidence="8" id="KW-1185">Reference proteome</keyword>
<organism evidence="7 8">
    <name type="scientific">Pristionchus pacificus</name>
    <name type="common">Parasitic nematode worm</name>
    <dbReference type="NCBI Taxonomy" id="54126"/>
    <lineage>
        <taxon>Eukaryota</taxon>
        <taxon>Metazoa</taxon>
        <taxon>Ecdysozoa</taxon>
        <taxon>Nematoda</taxon>
        <taxon>Chromadorea</taxon>
        <taxon>Rhabditida</taxon>
        <taxon>Rhabditina</taxon>
        <taxon>Diplogasteromorpha</taxon>
        <taxon>Diplogasteroidea</taxon>
        <taxon>Neodiplogasteridae</taxon>
        <taxon>Pristionchus</taxon>
    </lineage>
</organism>
<dbReference type="Pfam" id="PF13499">
    <property type="entry name" value="EF-hand_7"/>
    <property type="match status" value="2"/>
</dbReference>
<keyword evidence="2" id="KW-0963">Cytoplasm</keyword>
<gene>
    <name evidence="7" type="primary">WBGene00104581</name>
</gene>
<dbReference type="GO" id="GO:0005737">
    <property type="term" value="C:cytoplasm"/>
    <property type="evidence" value="ECO:0007669"/>
    <property type="project" value="UniProtKB-SubCell"/>
</dbReference>
<accession>A0A2A6BBA1</accession>
<sequence length="620" mass="71160">MQPDLMAIFRGVDRDGSGSISTAELQSALSNGTHNSFNPETCRLMIGMFDANCDGAIEFREFQALWNYVNDWTACFRSFDTDGSGNIDRGELTNALTRFGYRLSGQFYTILMNKFDRTHSGSINFDDFIQLCVVLQTLTAAFRDKDQDRDGVITIRYEEFLTMKFRMSPKRDNASSAVQPLSGSSKKTSHAQQNPIVIDELTTLDTLPTPPMDAICRFLLDADDYEALANLRKSNRKCKAGVDSFFNQKKNIPPMESISVRLTDFVLEFNLDVHKDTLSFRPHLKELKKHVHNGMKKYFVYKTSYSTFRFVIQRVFRGYEVLETIKKVVGDLADPIGFFERLTQLTRSVSIAENVEEKRYPLLFGLPHDEWRKLIPRLEKNGARAQFCTDRGLIRRYGSYTQRTMISYQAALDVSRACKARVDHCFEQKKNAPAVDVVKIMCEDNRIELEICMRVATLPLRPHLKNLRPYVTRVVLPNMGRIPRVYRITVSMEGRDEALMEIIGKFLSVQVPFLSVTNVQNLEQLQLINRELLDKTKIGGCEVRLIDTFEQNDESSNELDGMADSHSIPFLSVHHRDEKMKMISASVCWEDGSDSDKDELDDDLDDDDDELYDYMARPYN</sequence>
<dbReference type="Proteomes" id="UP000005239">
    <property type="component" value="Unassembled WGS sequence"/>
</dbReference>
<evidence type="ECO:0000256" key="4">
    <source>
        <dbReference type="ARBA" id="ARBA00022737"/>
    </source>
</evidence>
<protein>
    <submittedName>
        <fullName evidence="7">HLH domain-containing protein</fullName>
    </submittedName>
</protein>
<dbReference type="OrthoDB" id="186625at2759"/>
<dbReference type="InterPro" id="IPR002048">
    <property type="entry name" value="EF_hand_dom"/>
</dbReference>
<feature type="compositionally biased region" description="Acidic residues" evidence="6">
    <location>
        <begin position="591"/>
        <end position="609"/>
    </location>
</feature>
<dbReference type="InterPro" id="IPR018247">
    <property type="entry name" value="EF_Hand_1_Ca_BS"/>
</dbReference>
<evidence type="ECO:0000256" key="5">
    <source>
        <dbReference type="ARBA" id="ARBA00022837"/>
    </source>
</evidence>
<dbReference type="InterPro" id="IPR011992">
    <property type="entry name" value="EF-hand-dom_pair"/>
</dbReference>
<dbReference type="PROSITE" id="PS00018">
    <property type="entry name" value="EF_HAND_1"/>
    <property type="match status" value="2"/>
</dbReference>
<keyword evidence="5" id="KW-0106">Calcium</keyword>
<dbReference type="SUPFAM" id="SSF47473">
    <property type="entry name" value="EF-hand"/>
    <property type="match status" value="1"/>
</dbReference>
<dbReference type="PANTHER" id="PTHR46212">
    <property type="entry name" value="PEFLIN"/>
    <property type="match status" value="1"/>
</dbReference>
<dbReference type="EnsemblMetazoa" id="PPA15027.1">
    <property type="protein sequence ID" value="PPA15027.1"/>
    <property type="gene ID" value="WBGene00104581"/>
</dbReference>
<reference evidence="7" key="2">
    <citation type="submission" date="2022-06" db="UniProtKB">
        <authorList>
            <consortium name="EnsemblMetazoa"/>
        </authorList>
    </citation>
    <scope>IDENTIFICATION</scope>
    <source>
        <strain evidence="7">PS312</strain>
    </source>
</reference>
<evidence type="ECO:0000256" key="2">
    <source>
        <dbReference type="ARBA" id="ARBA00022490"/>
    </source>
</evidence>
<dbReference type="InterPro" id="IPR051426">
    <property type="entry name" value="Peflin/Sorcin_CaBP"/>
</dbReference>
<evidence type="ECO:0000313" key="8">
    <source>
        <dbReference type="Proteomes" id="UP000005239"/>
    </source>
</evidence>
<dbReference type="SMART" id="SM00054">
    <property type="entry name" value="EFh"/>
    <property type="match status" value="5"/>
</dbReference>
<feature type="compositionally biased region" description="Polar residues" evidence="6">
    <location>
        <begin position="174"/>
        <end position="192"/>
    </location>
</feature>
<dbReference type="PANTHER" id="PTHR46212:SF9">
    <property type="entry name" value="PROGRAMMED CELL DEATH PROTEIN 6"/>
    <property type="match status" value="1"/>
</dbReference>
<dbReference type="AlphaFoldDB" id="A0A2A6BBA1"/>
<dbReference type="Gene3D" id="1.10.238.10">
    <property type="entry name" value="EF-hand"/>
    <property type="match status" value="1"/>
</dbReference>
<keyword evidence="3" id="KW-0479">Metal-binding</keyword>
<evidence type="ECO:0000256" key="3">
    <source>
        <dbReference type="ARBA" id="ARBA00022723"/>
    </source>
</evidence>
<evidence type="ECO:0000313" key="7">
    <source>
        <dbReference type="EnsemblMetazoa" id="PPA15027.1"/>
    </source>
</evidence>
<dbReference type="PROSITE" id="PS50222">
    <property type="entry name" value="EF_HAND_2"/>
    <property type="match status" value="3"/>
</dbReference>
<reference evidence="8" key="1">
    <citation type="journal article" date="2008" name="Nat. Genet.">
        <title>The Pristionchus pacificus genome provides a unique perspective on nematode lifestyle and parasitism.</title>
        <authorList>
            <person name="Dieterich C."/>
            <person name="Clifton S.W."/>
            <person name="Schuster L.N."/>
            <person name="Chinwalla A."/>
            <person name="Delehaunty K."/>
            <person name="Dinkelacker I."/>
            <person name="Fulton L."/>
            <person name="Fulton R."/>
            <person name="Godfrey J."/>
            <person name="Minx P."/>
            <person name="Mitreva M."/>
            <person name="Roeseler W."/>
            <person name="Tian H."/>
            <person name="Witte H."/>
            <person name="Yang S.P."/>
            <person name="Wilson R.K."/>
            <person name="Sommer R.J."/>
        </authorList>
    </citation>
    <scope>NUCLEOTIDE SEQUENCE [LARGE SCALE GENOMIC DNA]</scope>
    <source>
        <strain evidence="8">PS312</strain>
    </source>
</reference>